<dbReference type="GO" id="GO:0005886">
    <property type="term" value="C:plasma membrane"/>
    <property type="evidence" value="ECO:0007669"/>
    <property type="project" value="UniProtKB-SubCell"/>
</dbReference>
<gene>
    <name evidence="10" type="ORF">DDE23_06680</name>
</gene>
<dbReference type="GO" id="GO:0030001">
    <property type="term" value="P:metal ion transport"/>
    <property type="evidence" value="ECO:0007669"/>
    <property type="project" value="UniProtKB-ARBA"/>
</dbReference>
<evidence type="ECO:0000256" key="1">
    <source>
        <dbReference type="ARBA" id="ARBA00004651"/>
    </source>
</evidence>
<dbReference type="InterPro" id="IPR003445">
    <property type="entry name" value="Cat_transpt"/>
</dbReference>
<feature type="transmembrane region" description="Helical" evidence="9">
    <location>
        <begin position="134"/>
        <end position="154"/>
    </location>
</feature>
<keyword evidence="7" id="KW-0406">Ion transport</keyword>
<evidence type="ECO:0000256" key="2">
    <source>
        <dbReference type="ARBA" id="ARBA00009137"/>
    </source>
</evidence>
<keyword evidence="8 9" id="KW-0472">Membrane</keyword>
<feature type="transmembrane region" description="Helical" evidence="9">
    <location>
        <begin position="273"/>
        <end position="293"/>
    </location>
</feature>
<keyword evidence="5 9" id="KW-0812">Transmembrane</keyword>
<dbReference type="Proteomes" id="UP000244810">
    <property type="component" value="Unassembled WGS sequence"/>
</dbReference>
<feature type="transmembrane region" description="Helical" evidence="9">
    <location>
        <begin position="72"/>
        <end position="91"/>
    </location>
</feature>
<keyword evidence="4" id="KW-1003">Cell membrane</keyword>
<evidence type="ECO:0000256" key="6">
    <source>
        <dbReference type="ARBA" id="ARBA00022989"/>
    </source>
</evidence>
<dbReference type="PANTHER" id="PTHR32024">
    <property type="entry name" value="TRK SYSTEM POTASSIUM UPTAKE PROTEIN TRKG-RELATED"/>
    <property type="match status" value="1"/>
</dbReference>
<evidence type="ECO:0000256" key="4">
    <source>
        <dbReference type="ARBA" id="ARBA00022475"/>
    </source>
</evidence>
<keyword evidence="3" id="KW-0813">Transport</keyword>
<accession>A0A2T7UVX3</accession>
<evidence type="ECO:0000313" key="11">
    <source>
        <dbReference type="Proteomes" id="UP000244810"/>
    </source>
</evidence>
<feature type="transmembrane region" description="Helical" evidence="9">
    <location>
        <begin position="41"/>
        <end position="60"/>
    </location>
</feature>
<dbReference type="PANTHER" id="PTHR32024:SF2">
    <property type="entry name" value="TRK SYSTEM POTASSIUM UPTAKE PROTEIN TRKG-RELATED"/>
    <property type="match status" value="1"/>
</dbReference>
<keyword evidence="11" id="KW-1185">Reference proteome</keyword>
<dbReference type="Pfam" id="PF02386">
    <property type="entry name" value="TrkH"/>
    <property type="match status" value="1"/>
</dbReference>
<evidence type="ECO:0000256" key="8">
    <source>
        <dbReference type="ARBA" id="ARBA00023136"/>
    </source>
</evidence>
<feature type="transmembrane region" description="Helical" evidence="9">
    <location>
        <begin position="232"/>
        <end position="252"/>
    </location>
</feature>
<reference evidence="10 11" key="1">
    <citation type="journal article" date="2011" name="Syst. Appl. Microbiol.">
        <title>Defluviimonas denitrificans gen. nov., sp. nov., and Pararhodobacter aggregans gen. nov., sp. nov., non-phototrophic Rhodobacteraceae from the biofilter of a marine aquaculture.</title>
        <authorList>
            <person name="Foesel B.U."/>
            <person name="Drake H.L."/>
            <person name="Schramm A."/>
        </authorList>
    </citation>
    <scope>NUCLEOTIDE SEQUENCE [LARGE SCALE GENOMIC DNA]</scope>
    <source>
        <strain evidence="10 11">D1-19</strain>
    </source>
</reference>
<dbReference type="GO" id="GO:0008324">
    <property type="term" value="F:monoatomic cation transmembrane transporter activity"/>
    <property type="evidence" value="ECO:0007669"/>
    <property type="project" value="InterPro"/>
</dbReference>
<evidence type="ECO:0000256" key="7">
    <source>
        <dbReference type="ARBA" id="ARBA00023065"/>
    </source>
</evidence>
<keyword evidence="6 9" id="KW-1133">Transmembrane helix</keyword>
<feature type="transmembrane region" description="Helical" evidence="9">
    <location>
        <begin position="408"/>
        <end position="428"/>
    </location>
</feature>
<proteinExistence type="inferred from homology"/>
<feature type="transmembrane region" description="Helical" evidence="9">
    <location>
        <begin position="346"/>
        <end position="368"/>
    </location>
</feature>
<protein>
    <submittedName>
        <fullName evidence="10">Potassium transporter TrkH</fullName>
    </submittedName>
</protein>
<dbReference type="EMBL" id="QDDR01000002">
    <property type="protein sequence ID" value="PVE48731.1"/>
    <property type="molecule type" value="Genomic_DNA"/>
</dbReference>
<evidence type="ECO:0000256" key="5">
    <source>
        <dbReference type="ARBA" id="ARBA00022692"/>
    </source>
</evidence>
<feature type="transmembrane region" description="Helical" evidence="9">
    <location>
        <begin position="470"/>
        <end position="491"/>
    </location>
</feature>
<dbReference type="AlphaFoldDB" id="A0A2T7UVX3"/>
<organism evidence="10 11">
    <name type="scientific">Pararhodobacter aggregans</name>
    <dbReference type="NCBI Taxonomy" id="404875"/>
    <lineage>
        <taxon>Bacteria</taxon>
        <taxon>Pseudomonadati</taxon>
        <taxon>Pseudomonadota</taxon>
        <taxon>Alphaproteobacteria</taxon>
        <taxon>Rhodobacterales</taxon>
        <taxon>Paracoccaceae</taxon>
        <taxon>Pararhodobacter</taxon>
    </lineage>
</organism>
<evidence type="ECO:0000256" key="9">
    <source>
        <dbReference type="SAM" id="Phobius"/>
    </source>
</evidence>
<comment type="subcellular location">
    <subcellularLocation>
        <location evidence="1">Cell membrane</location>
        <topology evidence="1">Multi-pass membrane protein</topology>
    </subcellularLocation>
</comment>
<sequence>MPLRLTRVPPLVALIALAGALMLVPAGKAAMDGQASLARVFLYWSVLSLLIASLVAIAMAGQTRRGMPAGPFPLLAAIYLLLPAVMALPLAEALPAMRFADAWFEMISAFTTTGASLIDLPRRVPEAVHLWRGMAGWLGGLFILAAATALLAPLRLGGYEMIRRTPPTLPRAGSTTGPGIRLRAHTLLLLPAYSGLTLALWLILTLVGVSGFEALMQSMATLSTSGVLARETLGSIGLPAEMAIFAFLCLALSRRFLPGHGSRPRPLYRDPEILTAVALVGLVTLFVVARHWAGAFEAREGENLPAMGRAAWGAAFTSLSFLTTTGFVNQDWITARAWSGLTPPGLVLMSVALLGGGVATTAGGIKLLRLYSLARLSRFELMRMIYPSMVIGGNEHDRFLATTAARSAWLFAMVFALTSVVVVALLLFSGMTLETAMIFGVSALTNTGQLVQVAGDLPLYWVLLGDPARVVLALAMILGRLEILVLLAAILDRSRRN</sequence>
<comment type="caution">
    <text evidence="10">The sequence shown here is derived from an EMBL/GenBank/DDBJ whole genome shotgun (WGS) entry which is preliminary data.</text>
</comment>
<dbReference type="OrthoDB" id="7818483at2"/>
<evidence type="ECO:0000256" key="3">
    <source>
        <dbReference type="ARBA" id="ARBA00022448"/>
    </source>
</evidence>
<comment type="similarity">
    <text evidence="2">Belongs to the TrkH potassium transport family.</text>
</comment>
<evidence type="ECO:0000313" key="10">
    <source>
        <dbReference type="EMBL" id="PVE48731.1"/>
    </source>
</evidence>
<dbReference type="RefSeq" id="WP_107750350.1">
    <property type="nucleotide sequence ID" value="NZ_QBKF01000002.1"/>
</dbReference>
<feature type="transmembrane region" description="Helical" evidence="9">
    <location>
        <begin position="187"/>
        <end position="212"/>
    </location>
</feature>
<name>A0A2T7UVX3_9RHOB</name>